<evidence type="ECO:0000313" key="2">
    <source>
        <dbReference type="EMBL" id="GBM69051.1"/>
    </source>
</evidence>
<protein>
    <submittedName>
        <fullName evidence="2">Uncharacterized protein</fullName>
    </submittedName>
</protein>
<dbReference type="OrthoDB" id="8123083at2759"/>
<gene>
    <name evidence="2" type="ORF">AVEN_155524_1</name>
</gene>
<name>A0A4Y2HUG5_ARAVE</name>
<feature type="compositionally biased region" description="Acidic residues" evidence="1">
    <location>
        <begin position="23"/>
        <end position="32"/>
    </location>
</feature>
<reference evidence="2 3" key="1">
    <citation type="journal article" date="2019" name="Sci. Rep.">
        <title>Orb-weaving spider Araneus ventricosus genome elucidates the spidroin gene catalogue.</title>
        <authorList>
            <person name="Kono N."/>
            <person name="Nakamura H."/>
            <person name="Ohtoshi R."/>
            <person name="Moran D.A.P."/>
            <person name="Shinohara A."/>
            <person name="Yoshida Y."/>
            <person name="Fujiwara M."/>
            <person name="Mori M."/>
            <person name="Tomita M."/>
            <person name="Arakawa K."/>
        </authorList>
    </citation>
    <scope>NUCLEOTIDE SEQUENCE [LARGE SCALE GENOMIC DNA]</scope>
</reference>
<dbReference type="Proteomes" id="UP000499080">
    <property type="component" value="Unassembled WGS sequence"/>
</dbReference>
<dbReference type="AlphaFoldDB" id="A0A4Y2HUG5"/>
<organism evidence="2 3">
    <name type="scientific">Araneus ventricosus</name>
    <name type="common">Orbweaver spider</name>
    <name type="synonym">Epeira ventricosa</name>
    <dbReference type="NCBI Taxonomy" id="182803"/>
    <lineage>
        <taxon>Eukaryota</taxon>
        <taxon>Metazoa</taxon>
        <taxon>Ecdysozoa</taxon>
        <taxon>Arthropoda</taxon>
        <taxon>Chelicerata</taxon>
        <taxon>Arachnida</taxon>
        <taxon>Araneae</taxon>
        <taxon>Araneomorphae</taxon>
        <taxon>Entelegynae</taxon>
        <taxon>Araneoidea</taxon>
        <taxon>Araneidae</taxon>
        <taxon>Araneus</taxon>
    </lineage>
</organism>
<feature type="compositionally biased region" description="Basic and acidic residues" evidence="1">
    <location>
        <begin position="1"/>
        <end position="10"/>
    </location>
</feature>
<accession>A0A4Y2HUG5</accession>
<keyword evidence="3" id="KW-1185">Reference proteome</keyword>
<sequence>MKCSQEKETKVAALQSSSTTDSSNEEDETGDEECQHKMKLFESAASKPGPCPSKAKRGHMDIITPESATVLDTTKVSDRKAVFVVAETAKSLGYDIKEVRVNRSTISRKKNF</sequence>
<feature type="region of interest" description="Disordered" evidence="1">
    <location>
        <begin position="1"/>
        <end position="33"/>
    </location>
</feature>
<evidence type="ECO:0000256" key="1">
    <source>
        <dbReference type="SAM" id="MobiDB-lite"/>
    </source>
</evidence>
<comment type="caution">
    <text evidence="2">The sequence shown here is derived from an EMBL/GenBank/DDBJ whole genome shotgun (WGS) entry which is preliminary data.</text>
</comment>
<dbReference type="EMBL" id="BGPR01002175">
    <property type="protein sequence ID" value="GBM69051.1"/>
    <property type="molecule type" value="Genomic_DNA"/>
</dbReference>
<proteinExistence type="predicted"/>
<evidence type="ECO:0000313" key="3">
    <source>
        <dbReference type="Proteomes" id="UP000499080"/>
    </source>
</evidence>